<reference evidence="1" key="1">
    <citation type="journal article" date="2023" name="G3 (Bethesda)">
        <title>A reference genome for the long-term kleptoplast-retaining sea slug Elysia crispata morphotype clarki.</title>
        <authorList>
            <person name="Eastman K.E."/>
            <person name="Pendleton A.L."/>
            <person name="Shaikh M.A."/>
            <person name="Suttiyut T."/>
            <person name="Ogas R."/>
            <person name="Tomko P."/>
            <person name="Gavelis G."/>
            <person name="Widhalm J.R."/>
            <person name="Wisecaver J.H."/>
        </authorList>
    </citation>
    <scope>NUCLEOTIDE SEQUENCE</scope>
    <source>
        <strain evidence="1">ECLA1</strain>
    </source>
</reference>
<dbReference type="Proteomes" id="UP001283361">
    <property type="component" value="Unassembled WGS sequence"/>
</dbReference>
<organism evidence="1 2">
    <name type="scientific">Elysia crispata</name>
    <name type="common">lettuce slug</name>
    <dbReference type="NCBI Taxonomy" id="231223"/>
    <lineage>
        <taxon>Eukaryota</taxon>
        <taxon>Metazoa</taxon>
        <taxon>Spiralia</taxon>
        <taxon>Lophotrochozoa</taxon>
        <taxon>Mollusca</taxon>
        <taxon>Gastropoda</taxon>
        <taxon>Heterobranchia</taxon>
        <taxon>Euthyneura</taxon>
        <taxon>Panpulmonata</taxon>
        <taxon>Sacoglossa</taxon>
        <taxon>Placobranchoidea</taxon>
        <taxon>Plakobranchidae</taxon>
        <taxon>Elysia</taxon>
    </lineage>
</organism>
<proteinExistence type="predicted"/>
<sequence length="119" mass="13618">MRGRKEVETAGYDLLSGVRSGGCRLRSIVWVEKWRLQVTIYCLGREVEAAGYDLLSGSRSGGCRLRSIVWVEKWRLQVTIYCLGRKLVETDTSDLKSGGHNKRLRLFVTWELGRTILNQ</sequence>
<accession>A0AAE0Y5X4</accession>
<keyword evidence="2" id="KW-1185">Reference proteome</keyword>
<comment type="caution">
    <text evidence="1">The sequence shown here is derived from an EMBL/GenBank/DDBJ whole genome shotgun (WGS) entry which is preliminary data.</text>
</comment>
<evidence type="ECO:0000313" key="1">
    <source>
        <dbReference type="EMBL" id="KAK3733962.1"/>
    </source>
</evidence>
<gene>
    <name evidence="1" type="ORF">RRG08_024762</name>
</gene>
<dbReference type="AlphaFoldDB" id="A0AAE0Y5X4"/>
<protein>
    <submittedName>
        <fullName evidence="1">Uncharacterized protein</fullName>
    </submittedName>
</protein>
<name>A0AAE0Y5X4_9GAST</name>
<evidence type="ECO:0000313" key="2">
    <source>
        <dbReference type="Proteomes" id="UP001283361"/>
    </source>
</evidence>
<dbReference type="EMBL" id="JAWDGP010006871">
    <property type="protein sequence ID" value="KAK3733962.1"/>
    <property type="molecule type" value="Genomic_DNA"/>
</dbReference>